<dbReference type="InterPro" id="IPR014729">
    <property type="entry name" value="Rossmann-like_a/b/a_fold"/>
</dbReference>
<dbReference type="Pfam" id="PF01507">
    <property type="entry name" value="PAPS_reduct"/>
    <property type="match status" value="1"/>
</dbReference>
<dbReference type="InterPro" id="IPR002500">
    <property type="entry name" value="PAPS_reduct_dom"/>
</dbReference>
<feature type="domain" description="Phosphoadenosine phosphosulphate reductase" evidence="1">
    <location>
        <begin position="4"/>
        <end position="113"/>
    </location>
</feature>
<accession>A0A6J4MZ26</accession>
<dbReference type="Gene3D" id="3.40.50.620">
    <property type="entry name" value="HUPs"/>
    <property type="match status" value="1"/>
</dbReference>
<organism evidence="2">
    <name type="scientific">uncultured Leptolyngbya sp</name>
    <dbReference type="NCBI Taxonomy" id="332963"/>
    <lineage>
        <taxon>Bacteria</taxon>
        <taxon>Bacillati</taxon>
        <taxon>Cyanobacteriota</taxon>
        <taxon>Cyanophyceae</taxon>
        <taxon>Leptolyngbyales</taxon>
        <taxon>Leptolyngbyaceae</taxon>
        <taxon>Leptolyngbya group</taxon>
        <taxon>Leptolyngbya</taxon>
        <taxon>environmental samples</taxon>
    </lineage>
</organism>
<dbReference type="SUPFAM" id="SSF52402">
    <property type="entry name" value="Adenine nucleotide alpha hydrolases-like"/>
    <property type="match status" value="1"/>
</dbReference>
<dbReference type="GO" id="GO:0003824">
    <property type="term" value="F:catalytic activity"/>
    <property type="evidence" value="ECO:0007669"/>
    <property type="project" value="InterPro"/>
</dbReference>
<proteinExistence type="predicted"/>
<dbReference type="EMBL" id="CADCTY010001490">
    <property type="protein sequence ID" value="CAA9372890.1"/>
    <property type="molecule type" value="Genomic_DNA"/>
</dbReference>
<protein>
    <recommendedName>
        <fullName evidence="1">Phosphoadenosine phosphosulphate reductase domain-containing protein</fullName>
    </recommendedName>
</protein>
<name>A0A6J4MZ26_9CYAN</name>
<gene>
    <name evidence="2" type="ORF">AVDCRST_MAG94-4302</name>
</gene>
<reference evidence="2" key="1">
    <citation type="submission" date="2020-02" db="EMBL/GenBank/DDBJ databases">
        <authorList>
            <person name="Meier V. D."/>
        </authorList>
    </citation>
    <scope>NUCLEOTIDE SEQUENCE</scope>
    <source>
        <strain evidence="2">AVDCRST_MAG94</strain>
    </source>
</reference>
<evidence type="ECO:0000313" key="2">
    <source>
        <dbReference type="EMBL" id="CAA9372890.1"/>
    </source>
</evidence>
<sequence length="315" mass="35829">MRHVCLISGKDSLATALLQTTHRPNLPYEFVFNDVGCELPETYAWLGSVEAATGWTIERIGQPLETIIEGYNGFLPGQRSRYCTREAKIQPLERWLGKTPAIVYYGLRADENRTGYVPLADAMITPAYPLQDAGIDLQGVYSILTAQNLLPPSFHWQRLEDAVSDRLCDFDWQSALQPWQRRSLFSGRSRGNCYLCFYQGQYELLWLLETHPDLFSKMAAFEKTKEQQPDRKRQPKVVQGNLLTLETVPESKAYTWRDGYNLTEFASDKSRQKQIFDRRVKEVSTAILSIIQSQSLGLALDTEIALTSCGLLCGK</sequence>
<dbReference type="AlphaFoldDB" id="A0A6J4MZ26"/>
<evidence type="ECO:0000259" key="1">
    <source>
        <dbReference type="Pfam" id="PF01507"/>
    </source>
</evidence>